<accession>A0AA96NAR8</accession>
<evidence type="ECO:0000313" key="1">
    <source>
        <dbReference type="EMBL" id="WNT44336.1"/>
    </source>
</evidence>
<gene>
    <name evidence="1" type="primary">16</name>
    <name evidence="1" type="ORF">SEA_MABODAMACA_16</name>
</gene>
<dbReference type="Proteomes" id="UP001305869">
    <property type="component" value="Segment"/>
</dbReference>
<evidence type="ECO:0000313" key="2">
    <source>
        <dbReference type="Proteomes" id="UP001305869"/>
    </source>
</evidence>
<reference evidence="1 2" key="1">
    <citation type="submission" date="2023-09" db="EMBL/GenBank/DDBJ databases">
        <authorList>
            <person name="Astacio K.C."/>
            <person name="Barreto J.C."/>
            <person name="Colon C.A."/>
            <person name="Dejesus A.I."/>
            <person name="Gragirenes D.A."/>
            <person name="Navarro A."/>
            <person name="Negron R.A."/>
            <person name="Nunez P.S."/>
            <person name="Ortiz C.A."/>
            <person name="Ortiz A.Y."/>
            <person name="Roman V.A."/>
            <person name="Sanchez M.A."/>
            <person name="Serrano K.M."/>
            <person name="Klyczek K."/>
            <person name="Ko C."/>
            <person name="Russell D.A."/>
            <person name="Jacobs-Sera D."/>
            <person name="Hatfull G.F."/>
        </authorList>
    </citation>
    <scope>NUCLEOTIDE SEQUENCE [LARGE SCALE GENOMIC DNA]</scope>
</reference>
<dbReference type="EMBL" id="OR613467">
    <property type="protein sequence ID" value="WNT44336.1"/>
    <property type="molecule type" value="Genomic_DNA"/>
</dbReference>
<name>A0AA96NAR8_9CAUD</name>
<proteinExistence type="predicted"/>
<organism evidence="1 2">
    <name type="scientific">Microbacterium phage Mabodamaca</name>
    <dbReference type="NCBI Taxonomy" id="3078574"/>
    <lineage>
        <taxon>Viruses</taxon>
        <taxon>Duplodnaviria</taxon>
        <taxon>Heunggongvirae</taxon>
        <taxon>Uroviricota</taxon>
        <taxon>Caudoviricetes</taxon>
        <taxon>Casidaviridae</taxon>
        <taxon>Mabodamacavirus</taxon>
        <taxon>Mabodamacavirus mabodamaca</taxon>
    </lineage>
</organism>
<protein>
    <submittedName>
        <fullName evidence="1">Minor tail protein</fullName>
    </submittedName>
</protein>
<keyword evidence="2" id="KW-1185">Reference proteome</keyword>
<sequence>MHPTFAIVSPSGERIELATSASSSSPFHMGDETTGLGFVDREVQVSASSGDGGRFRASRAASRPVSLVVDVWGRTVAERTANVSTLGRVVRRVNGLPLPRLQATLPNGTVYELPFVHDGGADGLKRIPAGGPQTIPLSLICPDPYWTARDAIPYAVEGLNSTGTFLPGLAEMHLTGSASAGKLNVNNTGEADAFPTWRLVGPTDLATVALGDRAWTIGPLDPGEVITVDTKARTATLADGSNVYDRFGVAPSLFPIPPGRAELDVLMVNATDETSATCFFRPRLEVIL</sequence>